<dbReference type="NCBIfam" id="NF038076">
    <property type="entry name" value="fam_STM4015"/>
    <property type="match status" value="1"/>
</dbReference>
<feature type="region of interest" description="Disordered" evidence="1">
    <location>
        <begin position="1"/>
        <end position="23"/>
    </location>
</feature>
<dbReference type="InterPro" id="IPR032675">
    <property type="entry name" value="LRR_dom_sf"/>
</dbReference>
<dbReference type="RefSeq" id="WP_167933303.1">
    <property type="nucleotide sequence ID" value="NZ_JAAVJB010000068.1"/>
</dbReference>
<evidence type="ECO:0000256" key="1">
    <source>
        <dbReference type="SAM" id="MobiDB-lite"/>
    </source>
</evidence>
<dbReference type="EMBL" id="JAAVJB010000068">
    <property type="protein sequence ID" value="NJP66782.1"/>
    <property type="molecule type" value="Genomic_DNA"/>
</dbReference>
<dbReference type="Gene3D" id="3.80.10.10">
    <property type="entry name" value="Ribonuclease Inhibitor"/>
    <property type="match status" value="1"/>
</dbReference>
<dbReference type="SUPFAM" id="SSF52047">
    <property type="entry name" value="RNI-like"/>
    <property type="match status" value="1"/>
</dbReference>
<accession>A0ABX1AQQ6</accession>
<proteinExistence type="predicted"/>
<evidence type="ECO:0000313" key="2">
    <source>
        <dbReference type="EMBL" id="NJP66782.1"/>
    </source>
</evidence>
<protein>
    <submittedName>
        <fullName evidence="2">Leucine-rich repeat domain-containing protein</fullName>
    </submittedName>
</protein>
<name>A0ABX1AQQ6_9ACTN</name>
<organism evidence="2 3">
    <name type="scientific">Streptomyces spiramenti</name>
    <dbReference type="NCBI Taxonomy" id="2720606"/>
    <lineage>
        <taxon>Bacteria</taxon>
        <taxon>Bacillati</taxon>
        <taxon>Actinomycetota</taxon>
        <taxon>Actinomycetes</taxon>
        <taxon>Kitasatosporales</taxon>
        <taxon>Streptomycetaceae</taxon>
        <taxon>Streptomyces</taxon>
    </lineage>
</organism>
<keyword evidence="3" id="KW-1185">Reference proteome</keyword>
<reference evidence="2 3" key="1">
    <citation type="submission" date="2020-03" db="EMBL/GenBank/DDBJ databases">
        <title>Draft genome of Streptomyces sp. ventii, isolated from the Axial Seamount in the Pacific Ocean, and resequencing of the two type strains Streptomyces lonarensis strain NCL 716 and Streptomyces bohaiensis strain 11A07.</title>
        <authorList>
            <person name="Loughran R.M."/>
            <person name="Pfannmuller K.M."/>
            <person name="Wasson B.J."/>
            <person name="Deadmond M.C."/>
            <person name="Paddock B.E."/>
            <person name="Koyack M.J."/>
            <person name="Gallegos D.A."/>
            <person name="Mitchell E.A."/>
            <person name="Ushijima B."/>
            <person name="Saw J.H."/>
            <person name="Mcphail K.L."/>
            <person name="Videau P."/>
        </authorList>
    </citation>
    <scope>NUCLEOTIDE SEQUENCE [LARGE SCALE GENOMIC DNA]</scope>
    <source>
        <strain evidence="3">5675061</strain>
    </source>
</reference>
<dbReference type="Proteomes" id="UP000746503">
    <property type="component" value="Unassembled WGS sequence"/>
</dbReference>
<evidence type="ECO:0000313" key="3">
    <source>
        <dbReference type="Proteomes" id="UP000746503"/>
    </source>
</evidence>
<dbReference type="InterPro" id="IPR047722">
    <property type="entry name" value="STM4015-like"/>
</dbReference>
<comment type="caution">
    <text evidence="2">The sequence shown here is derived from an EMBL/GenBank/DDBJ whole genome shotgun (WGS) entry which is preliminary data.</text>
</comment>
<sequence>MTDHGHADQPVDLPTEPYEGPGAATAVADHGAVAWHLSCDRGGREIPFADVFRSFCEHVRTEEVREVRIGTWDEIGSTGSEEVVALLCGAAERFPALRALYLGDIPWEQSEISWIVQSDVTPLLTSFPRLRRLVVRGSGVGLRPVLHEELRLLRIETGGLPGATARAVGACDLPSLRELELWMGEEEYGADSDVEDLAGILSGERLPELRHLGLQNSEYQDAIAAAVATAPVVPRLRTLDLSMGALGDAGATALLAGQSLAHLDSLDLSHHFMSDEVVGRVRRRMRSLEVEVDLDEQLEEEHDCEEGTEGGPDCDCVGYRYAAVGE</sequence>
<gene>
    <name evidence="2" type="ORF">HCJ92_10895</name>
</gene>